<dbReference type="PANTHER" id="PTHR12080:SF48">
    <property type="entry name" value="IMMUNOGLOBULIN SUBTYPE DOMAIN-CONTAINING PROTEIN"/>
    <property type="match status" value="1"/>
</dbReference>
<keyword evidence="4" id="KW-0325">Glycoprotein</keyword>
<organism evidence="6 7">
    <name type="scientific">Neogobius melanostomus</name>
    <name type="common">round goby</name>
    <dbReference type="NCBI Taxonomy" id="47308"/>
    <lineage>
        <taxon>Eukaryota</taxon>
        <taxon>Metazoa</taxon>
        <taxon>Chordata</taxon>
        <taxon>Craniata</taxon>
        <taxon>Vertebrata</taxon>
        <taxon>Euteleostomi</taxon>
        <taxon>Actinopterygii</taxon>
        <taxon>Neopterygii</taxon>
        <taxon>Teleostei</taxon>
        <taxon>Neoteleostei</taxon>
        <taxon>Acanthomorphata</taxon>
        <taxon>Gobiaria</taxon>
        <taxon>Gobiiformes</taxon>
        <taxon>Gobioidei</taxon>
        <taxon>Gobiidae</taxon>
        <taxon>Benthophilinae</taxon>
        <taxon>Neogobiini</taxon>
        <taxon>Neogobius</taxon>
    </lineage>
</organism>
<name>A0A8C6UPZ1_9GOBI</name>
<sequence>MKLHHLLCPSLPQRLHDFGLERILLYLQQNNNETVKHFFPIIVFHYLCFSGSSSQTRFIQTNRDLLLTVTEEVQMRENDIFQWRFNDSKTIIRLFSGKIIPFGNYRNRVEFFKQNLSLILKNVQLNDSGIYTAEVSGIQGEFKHMTTSESCNFTVTCRTELSPSISRSFTCDRRTCEEVHPPHLDPLINERITCNHSNQVNWTQDTKNWREICQFPGKSDKEGKVEPFLLLLLESNIISFYFFLLLFIHVKCCCCICF</sequence>
<feature type="transmembrane region" description="Helical" evidence="5">
    <location>
        <begin position="228"/>
        <end position="250"/>
    </location>
</feature>
<evidence type="ECO:0000256" key="5">
    <source>
        <dbReference type="SAM" id="Phobius"/>
    </source>
</evidence>
<keyword evidence="7" id="KW-1185">Reference proteome</keyword>
<dbReference type="Gene3D" id="2.60.40.10">
    <property type="entry name" value="Immunoglobulins"/>
    <property type="match status" value="1"/>
</dbReference>
<dbReference type="SUPFAM" id="SSF48726">
    <property type="entry name" value="Immunoglobulin"/>
    <property type="match status" value="1"/>
</dbReference>
<evidence type="ECO:0008006" key="8">
    <source>
        <dbReference type="Google" id="ProtNLM"/>
    </source>
</evidence>
<protein>
    <recommendedName>
        <fullName evidence="8">Immunoglobulin subtype domain-containing protein</fullName>
    </recommendedName>
</protein>
<dbReference type="PANTHER" id="PTHR12080">
    <property type="entry name" value="SIGNALING LYMPHOCYTIC ACTIVATION MOLECULE"/>
    <property type="match status" value="1"/>
</dbReference>
<keyword evidence="5" id="KW-0812">Transmembrane</keyword>
<evidence type="ECO:0000256" key="3">
    <source>
        <dbReference type="ARBA" id="ARBA00023136"/>
    </source>
</evidence>
<keyword evidence="5" id="KW-1133">Transmembrane helix</keyword>
<dbReference type="Ensembl" id="ENSNMLT00000041860.1">
    <property type="protein sequence ID" value="ENSNMLP00000037590.1"/>
    <property type="gene ID" value="ENSNMLG00000023253.1"/>
</dbReference>
<evidence type="ECO:0000256" key="1">
    <source>
        <dbReference type="ARBA" id="ARBA00004370"/>
    </source>
</evidence>
<evidence type="ECO:0000256" key="4">
    <source>
        <dbReference type="ARBA" id="ARBA00023180"/>
    </source>
</evidence>
<dbReference type="GO" id="GO:0016020">
    <property type="term" value="C:membrane"/>
    <property type="evidence" value="ECO:0007669"/>
    <property type="project" value="UniProtKB-SubCell"/>
</dbReference>
<proteinExistence type="predicted"/>
<accession>A0A8C6UPZ1</accession>
<comment type="subcellular location">
    <subcellularLocation>
        <location evidence="1">Membrane</location>
    </subcellularLocation>
</comment>
<keyword evidence="2" id="KW-0732">Signal</keyword>
<dbReference type="InterPro" id="IPR015631">
    <property type="entry name" value="CD2/SLAM_rcpt"/>
</dbReference>
<evidence type="ECO:0000313" key="7">
    <source>
        <dbReference type="Proteomes" id="UP000694523"/>
    </source>
</evidence>
<evidence type="ECO:0000256" key="2">
    <source>
        <dbReference type="ARBA" id="ARBA00022729"/>
    </source>
</evidence>
<dbReference type="InterPro" id="IPR013783">
    <property type="entry name" value="Ig-like_fold"/>
</dbReference>
<reference evidence="6" key="2">
    <citation type="submission" date="2025-09" db="UniProtKB">
        <authorList>
            <consortium name="Ensembl"/>
        </authorList>
    </citation>
    <scope>IDENTIFICATION</scope>
</reference>
<dbReference type="AlphaFoldDB" id="A0A8C6UPZ1"/>
<dbReference type="InterPro" id="IPR036179">
    <property type="entry name" value="Ig-like_dom_sf"/>
</dbReference>
<reference evidence="6" key="1">
    <citation type="submission" date="2025-08" db="UniProtKB">
        <authorList>
            <consortium name="Ensembl"/>
        </authorList>
    </citation>
    <scope>IDENTIFICATION</scope>
</reference>
<dbReference type="Proteomes" id="UP000694523">
    <property type="component" value="Unplaced"/>
</dbReference>
<evidence type="ECO:0000313" key="6">
    <source>
        <dbReference type="Ensembl" id="ENSNMLP00000037590.1"/>
    </source>
</evidence>
<keyword evidence="3 5" id="KW-0472">Membrane</keyword>